<feature type="compositionally biased region" description="Acidic residues" evidence="1">
    <location>
        <begin position="136"/>
        <end position="151"/>
    </location>
</feature>
<feature type="region of interest" description="Disordered" evidence="1">
    <location>
        <begin position="128"/>
        <end position="160"/>
    </location>
</feature>
<feature type="region of interest" description="Disordered" evidence="1">
    <location>
        <begin position="1"/>
        <end position="24"/>
    </location>
</feature>
<reference evidence="2 3" key="1">
    <citation type="submission" date="2020-06" db="EMBL/GenBank/DDBJ databases">
        <authorList>
            <person name="Li R."/>
            <person name="Bekaert M."/>
        </authorList>
    </citation>
    <scope>NUCLEOTIDE SEQUENCE [LARGE SCALE GENOMIC DNA]</scope>
    <source>
        <strain evidence="3">wild</strain>
    </source>
</reference>
<dbReference type="EMBL" id="CACVKT020003265">
    <property type="protein sequence ID" value="CAC5382846.1"/>
    <property type="molecule type" value="Genomic_DNA"/>
</dbReference>
<evidence type="ECO:0000256" key="1">
    <source>
        <dbReference type="SAM" id="MobiDB-lite"/>
    </source>
</evidence>
<evidence type="ECO:0000313" key="2">
    <source>
        <dbReference type="EMBL" id="CAC5382846.1"/>
    </source>
</evidence>
<keyword evidence="3" id="KW-1185">Reference proteome</keyword>
<gene>
    <name evidence="2" type="ORF">MCOR_18638</name>
</gene>
<proteinExistence type="predicted"/>
<sequence length="160" mass="18341">MSESSKSNRGRKRSLTDSARKRNRSIISSKWNKSRVYRGDQYQRWNDLKDGLNVQTHAEVARILLDKESDMSGIEEFCSSAKKNTLEKSTSFINPFDLIIDEDETWLMEDNSSGEELEPSFNFTLRHNNADHLPIEDSDDESDISGDDPADATETMKLME</sequence>
<dbReference type="OrthoDB" id="2434995at2759"/>
<dbReference type="AlphaFoldDB" id="A0A6J8BGU0"/>
<dbReference type="Proteomes" id="UP000507470">
    <property type="component" value="Unassembled WGS sequence"/>
</dbReference>
<accession>A0A6J8BGU0</accession>
<organism evidence="2 3">
    <name type="scientific">Mytilus coruscus</name>
    <name type="common">Sea mussel</name>
    <dbReference type="NCBI Taxonomy" id="42192"/>
    <lineage>
        <taxon>Eukaryota</taxon>
        <taxon>Metazoa</taxon>
        <taxon>Spiralia</taxon>
        <taxon>Lophotrochozoa</taxon>
        <taxon>Mollusca</taxon>
        <taxon>Bivalvia</taxon>
        <taxon>Autobranchia</taxon>
        <taxon>Pteriomorphia</taxon>
        <taxon>Mytilida</taxon>
        <taxon>Mytiloidea</taxon>
        <taxon>Mytilidae</taxon>
        <taxon>Mytilinae</taxon>
        <taxon>Mytilus</taxon>
    </lineage>
</organism>
<protein>
    <submittedName>
        <fullName evidence="2">Uncharacterized protein</fullName>
    </submittedName>
</protein>
<name>A0A6J8BGU0_MYTCO</name>
<evidence type="ECO:0000313" key="3">
    <source>
        <dbReference type="Proteomes" id="UP000507470"/>
    </source>
</evidence>